<evidence type="ECO:0000313" key="2">
    <source>
        <dbReference type="Proteomes" id="UP000740883"/>
    </source>
</evidence>
<accession>A0A9P6H1W2</accession>
<organism evidence="1 2">
    <name type="scientific">Nosema granulosis</name>
    <dbReference type="NCBI Taxonomy" id="83296"/>
    <lineage>
        <taxon>Eukaryota</taxon>
        <taxon>Fungi</taxon>
        <taxon>Fungi incertae sedis</taxon>
        <taxon>Microsporidia</taxon>
        <taxon>Nosematidae</taxon>
        <taxon>Nosema</taxon>
    </lineage>
</organism>
<evidence type="ECO:0000313" key="1">
    <source>
        <dbReference type="EMBL" id="KAF9764916.1"/>
    </source>
</evidence>
<keyword evidence="2" id="KW-1185">Reference proteome</keyword>
<proteinExistence type="predicted"/>
<comment type="caution">
    <text evidence="1">The sequence shown here is derived from an EMBL/GenBank/DDBJ whole genome shotgun (WGS) entry which is preliminary data.</text>
</comment>
<name>A0A9P6H1W2_9MICR</name>
<dbReference type="EMBL" id="SBJO01000004">
    <property type="protein sequence ID" value="KAF9764916.1"/>
    <property type="molecule type" value="Genomic_DNA"/>
</dbReference>
<reference evidence="1 2" key="1">
    <citation type="journal article" date="2020" name="Genome Biol. Evol.">
        <title>Comparative genomics of strictly vertically transmitted, feminizing microsporidia endosymbionts of amphipod crustaceans.</title>
        <authorList>
            <person name="Cormier A."/>
            <person name="Chebbi M.A."/>
            <person name="Giraud I."/>
            <person name="Wattier R."/>
            <person name="Teixeira M."/>
            <person name="Gilbert C."/>
            <person name="Rigaud T."/>
            <person name="Cordaux R."/>
        </authorList>
    </citation>
    <scope>NUCLEOTIDE SEQUENCE [LARGE SCALE GENOMIC DNA]</scope>
    <source>
        <strain evidence="1 2">Ou3-Ou53</strain>
    </source>
</reference>
<dbReference type="Proteomes" id="UP000740883">
    <property type="component" value="Unassembled WGS sequence"/>
</dbReference>
<gene>
    <name evidence="1" type="ORF">NGRA_0149</name>
</gene>
<protein>
    <submittedName>
        <fullName evidence="1">Uncharacterized protein</fullName>
    </submittedName>
</protein>
<dbReference type="AlphaFoldDB" id="A0A9P6H1W2"/>
<sequence>MNILALVLLSVRASLNPSGKKDLDVEKNHDVEKDLDVENDHEVDSHIFLLLDLKRVQEEDNYTQYKNYMSYAKSMARIAVKNGVLLQMLTINKVTNNFVSILQIIKDEILLVDDILSYTKALLTGLCRVIAETRNDLPKEISNEKYLLPENFPELENLVNATYEKNYSLQQESFNLYKERIIYLIKEANVEQEKAKMLIENLDLLEEGLFIMYKAIQEKEIRLYREIIIKE</sequence>